<dbReference type="InterPro" id="IPR019819">
    <property type="entry name" value="Carboxylesterase_B_CS"/>
</dbReference>
<dbReference type="PANTHER" id="PTHR11559">
    <property type="entry name" value="CARBOXYLESTERASE"/>
    <property type="match status" value="1"/>
</dbReference>
<dbReference type="GO" id="GO:0016787">
    <property type="term" value="F:hydrolase activity"/>
    <property type="evidence" value="ECO:0007669"/>
    <property type="project" value="UniProtKB-KW"/>
</dbReference>
<feature type="signal peptide" evidence="3">
    <location>
        <begin position="1"/>
        <end position="22"/>
    </location>
</feature>
<dbReference type="EMBL" id="CP061379">
    <property type="protein sequence ID" value="QPF93177.1"/>
    <property type="molecule type" value="Genomic_DNA"/>
</dbReference>
<dbReference type="Proteomes" id="UP000594621">
    <property type="component" value="Chromosome"/>
</dbReference>
<evidence type="ECO:0000256" key="3">
    <source>
        <dbReference type="RuleBase" id="RU361235"/>
    </source>
</evidence>
<keyword evidence="6" id="KW-1185">Reference proteome</keyword>
<dbReference type="KEGG" id="bcou:IC761_07875"/>
<dbReference type="InterPro" id="IPR050309">
    <property type="entry name" value="Type-B_Carboxylest/Lipase"/>
</dbReference>
<gene>
    <name evidence="5" type="ORF">IC761_07875</name>
</gene>
<dbReference type="Pfam" id="PF00135">
    <property type="entry name" value="COesterase"/>
    <property type="match status" value="1"/>
</dbReference>
<accession>A0A7S9D8N7</accession>
<dbReference type="InterPro" id="IPR002018">
    <property type="entry name" value="CarbesteraseB"/>
</dbReference>
<dbReference type="InterPro" id="IPR019826">
    <property type="entry name" value="Carboxylesterase_B_AS"/>
</dbReference>
<name>A0A7S9D8N7_9BRAD</name>
<organism evidence="5 6">
    <name type="scientific">Bradyrhizobium commune</name>
    <dbReference type="NCBI Taxonomy" id="83627"/>
    <lineage>
        <taxon>Bacteria</taxon>
        <taxon>Pseudomonadati</taxon>
        <taxon>Pseudomonadota</taxon>
        <taxon>Alphaproteobacteria</taxon>
        <taxon>Hyphomicrobiales</taxon>
        <taxon>Nitrobacteraceae</taxon>
        <taxon>Bradyrhizobium</taxon>
    </lineage>
</organism>
<evidence type="ECO:0000259" key="4">
    <source>
        <dbReference type="Pfam" id="PF00135"/>
    </source>
</evidence>
<feature type="chain" id="PRO_5033091935" description="Carboxylic ester hydrolase" evidence="3">
    <location>
        <begin position="23"/>
        <end position="552"/>
    </location>
</feature>
<dbReference type="SUPFAM" id="SSF53474">
    <property type="entry name" value="alpha/beta-Hydrolases"/>
    <property type="match status" value="1"/>
</dbReference>
<keyword evidence="2 3" id="KW-0378">Hydrolase</keyword>
<keyword evidence="3" id="KW-0732">Signal</keyword>
<dbReference type="EC" id="3.1.1.-" evidence="3"/>
<protein>
    <recommendedName>
        <fullName evidence="3">Carboxylic ester hydrolase</fullName>
        <ecNumber evidence="3">3.1.1.-</ecNumber>
    </recommendedName>
</protein>
<evidence type="ECO:0000256" key="1">
    <source>
        <dbReference type="ARBA" id="ARBA00005964"/>
    </source>
</evidence>
<evidence type="ECO:0000313" key="5">
    <source>
        <dbReference type="EMBL" id="QPF93177.1"/>
    </source>
</evidence>
<dbReference type="PROSITE" id="PS00941">
    <property type="entry name" value="CARBOXYLESTERASE_B_2"/>
    <property type="match status" value="1"/>
</dbReference>
<dbReference type="AlphaFoldDB" id="A0A7S9D8N7"/>
<dbReference type="PROSITE" id="PS00122">
    <property type="entry name" value="CARBOXYLESTERASE_B_1"/>
    <property type="match status" value="1"/>
</dbReference>
<comment type="similarity">
    <text evidence="1 3">Belongs to the type-B carboxylesterase/lipase family.</text>
</comment>
<dbReference type="InterPro" id="IPR029058">
    <property type="entry name" value="AB_hydrolase_fold"/>
</dbReference>
<dbReference type="RefSeq" id="WP_195802696.1">
    <property type="nucleotide sequence ID" value="NZ_CP061379.1"/>
</dbReference>
<evidence type="ECO:0000256" key="2">
    <source>
        <dbReference type="ARBA" id="ARBA00022801"/>
    </source>
</evidence>
<reference evidence="5 6" key="1">
    <citation type="submission" date="2020-09" db="EMBL/GenBank/DDBJ databases">
        <title>Complete genomes of bradyrhizobia occurring on native shrubby legumes in Australia.</title>
        <authorList>
            <person name="Lafay B."/>
        </authorList>
    </citation>
    <scope>NUCLEOTIDE SEQUENCE [LARGE SCALE GENOMIC DNA]</scope>
    <source>
        <strain evidence="5 6">BDV5040</strain>
    </source>
</reference>
<evidence type="ECO:0000313" key="6">
    <source>
        <dbReference type="Proteomes" id="UP000594621"/>
    </source>
</evidence>
<dbReference type="Gene3D" id="3.40.50.1820">
    <property type="entry name" value="alpha/beta hydrolase"/>
    <property type="match status" value="1"/>
</dbReference>
<proteinExistence type="inferred from homology"/>
<feature type="domain" description="Carboxylesterase type B" evidence="4">
    <location>
        <begin position="26"/>
        <end position="520"/>
    </location>
</feature>
<sequence length="552" mass="60304">MKLYTMSLVVALAGLIVSSAAAQNSDSTISVEGGNIRGVPTDVAGVTVYKAVPFAAPPVGANRWKAPQPVLSWPGVRESTAWPNRCYQLASANPPGTFYFNEYYWDPSKDPKDSEDCLYLNIWAPVKPASGSLPVMVYYHGGGNRHGNISEVEFNAAKLADKGIIVVSAAYRLNIMGFLALPGMKDEGAGNFAVLDTVEALKWVKKNIGAFGGDPGSVTIAGQSAGSRNVRTLLSTPLAKGLFRRAIMHSSPTVMAQPGKPNYVTLENKMAAAGAVFQKYFPGKTLDDLRQLPAAEFYKDQAKIDDMYAVTSNIYAAIDGNVLTTDSVDLLKEGALNGVDVIVGTVADERTALDGTPDKVMEVPAFHAYWKQLLGEELYARYSFEKLYPASTPLDAYRQHLKAQADLLLEQNRVAGSLLSAKNPGSKVYVFYFDHPPPGRDREFYGAWHSSDLWYTFNSLRNEPGQRQWSPYDFELAEQASSMWANFVKTGDPNGEALPAWPRSTRSNNGTYLSFGETSTGATNGSPYFGTTAERRNALFHDYQMKFYGVAE</sequence>